<dbReference type="EMBL" id="JH687552">
    <property type="protein sequence ID" value="EIN05048.1"/>
    <property type="molecule type" value="Genomic_DNA"/>
</dbReference>
<organism evidence="1 2">
    <name type="scientific">Punctularia strigosozonata (strain HHB-11173)</name>
    <name type="common">White-rot fungus</name>
    <dbReference type="NCBI Taxonomy" id="741275"/>
    <lineage>
        <taxon>Eukaryota</taxon>
        <taxon>Fungi</taxon>
        <taxon>Dikarya</taxon>
        <taxon>Basidiomycota</taxon>
        <taxon>Agaricomycotina</taxon>
        <taxon>Agaricomycetes</taxon>
        <taxon>Corticiales</taxon>
        <taxon>Punctulariaceae</taxon>
        <taxon>Punctularia</taxon>
    </lineage>
</organism>
<accession>R7S4A0</accession>
<gene>
    <name evidence="1" type="ORF">PUNSTDRAFT_138228</name>
</gene>
<name>R7S4A0_PUNST</name>
<sequence>MAAHSSTAYTMGVGDGQGRGYPHGLVGFHCRGCAELHFQVPRLVADNADLRAALNAVQALLEAQAVAATNVLEHLREVAYGHAAPPAPAPAAADLLQASQAPAVAYVAELPEDDTVNVVNVDANVA</sequence>
<dbReference type="HOGENOM" id="CLU_1982686_0_0_1"/>
<evidence type="ECO:0000313" key="2">
    <source>
        <dbReference type="Proteomes" id="UP000054196"/>
    </source>
</evidence>
<evidence type="ECO:0000313" key="1">
    <source>
        <dbReference type="EMBL" id="EIN05048.1"/>
    </source>
</evidence>
<dbReference type="RefSeq" id="XP_007387971.1">
    <property type="nucleotide sequence ID" value="XM_007387909.1"/>
</dbReference>
<dbReference type="GeneID" id="18880027"/>
<proteinExistence type="predicted"/>
<dbReference type="Proteomes" id="UP000054196">
    <property type="component" value="Unassembled WGS sequence"/>
</dbReference>
<protein>
    <submittedName>
        <fullName evidence="1">Uncharacterized protein</fullName>
    </submittedName>
</protein>
<dbReference type="AlphaFoldDB" id="R7S4A0"/>
<keyword evidence="2" id="KW-1185">Reference proteome</keyword>
<reference evidence="2" key="1">
    <citation type="journal article" date="2012" name="Science">
        <title>The Paleozoic origin of enzymatic lignin decomposition reconstructed from 31 fungal genomes.</title>
        <authorList>
            <person name="Floudas D."/>
            <person name="Binder M."/>
            <person name="Riley R."/>
            <person name="Barry K."/>
            <person name="Blanchette R.A."/>
            <person name="Henrissat B."/>
            <person name="Martinez A.T."/>
            <person name="Otillar R."/>
            <person name="Spatafora J.W."/>
            <person name="Yadav J.S."/>
            <person name="Aerts A."/>
            <person name="Benoit I."/>
            <person name="Boyd A."/>
            <person name="Carlson A."/>
            <person name="Copeland A."/>
            <person name="Coutinho P.M."/>
            <person name="de Vries R.P."/>
            <person name="Ferreira P."/>
            <person name="Findley K."/>
            <person name="Foster B."/>
            <person name="Gaskell J."/>
            <person name="Glotzer D."/>
            <person name="Gorecki P."/>
            <person name="Heitman J."/>
            <person name="Hesse C."/>
            <person name="Hori C."/>
            <person name="Igarashi K."/>
            <person name="Jurgens J.A."/>
            <person name="Kallen N."/>
            <person name="Kersten P."/>
            <person name="Kohler A."/>
            <person name="Kuees U."/>
            <person name="Kumar T.K.A."/>
            <person name="Kuo A."/>
            <person name="LaButti K."/>
            <person name="Larrondo L.F."/>
            <person name="Lindquist E."/>
            <person name="Ling A."/>
            <person name="Lombard V."/>
            <person name="Lucas S."/>
            <person name="Lundell T."/>
            <person name="Martin R."/>
            <person name="McLaughlin D.J."/>
            <person name="Morgenstern I."/>
            <person name="Morin E."/>
            <person name="Murat C."/>
            <person name="Nagy L.G."/>
            <person name="Nolan M."/>
            <person name="Ohm R.A."/>
            <person name="Patyshakuliyeva A."/>
            <person name="Rokas A."/>
            <person name="Ruiz-Duenas F.J."/>
            <person name="Sabat G."/>
            <person name="Salamov A."/>
            <person name="Samejima M."/>
            <person name="Schmutz J."/>
            <person name="Slot J.C."/>
            <person name="St John F."/>
            <person name="Stenlid J."/>
            <person name="Sun H."/>
            <person name="Sun S."/>
            <person name="Syed K."/>
            <person name="Tsang A."/>
            <person name="Wiebenga A."/>
            <person name="Young D."/>
            <person name="Pisabarro A."/>
            <person name="Eastwood D.C."/>
            <person name="Martin F."/>
            <person name="Cullen D."/>
            <person name="Grigoriev I.V."/>
            <person name="Hibbett D.S."/>
        </authorList>
    </citation>
    <scope>NUCLEOTIDE SEQUENCE [LARGE SCALE GENOMIC DNA]</scope>
    <source>
        <strain evidence="2">HHB-11173 SS5</strain>
    </source>
</reference>
<dbReference type="KEGG" id="psq:PUNSTDRAFT_138228"/>